<protein>
    <recommendedName>
        <fullName evidence="5">Cellulose biosynthesis protein BcsN</fullName>
    </recommendedName>
</protein>
<dbReference type="PROSITE" id="PS51257">
    <property type="entry name" value="PROKAR_LIPOPROTEIN"/>
    <property type="match status" value="1"/>
</dbReference>
<accession>A0A0S3PUM8</accession>
<name>A0A0S3PUM8_9BRAD</name>
<feature type="compositionally biased region" description="Low complexity" evidence="1">
    <location>
        <begin position="318"/>
        <end position="330"/>
    </location>
</feature>
<dbReference type="EMBL" id="AP014946">
    <property type="protein sequence ID" value="BAT59603.1"/>
    <property type="molecule type" value="Genomic_DNA"/>
</dbReference>
<gene>
    <name evidence="3" type="ORF">GJW-30_1_02136</name>
</gene>
<dbReference type="Pfam" id="PF17038">
    <property type="entry name" value="CBP_BcsN"/>
    <property type="match status" value="1"/>
</dbReference>
<evidence type="ECO:0000256" key="2">
    <source>
        <dbReference type="SAM" id="SignalP"/>
    </source>
</evidence>
<organism evidence="3 4">
    <name type="scientific">Variibacter gotjawalensis</name>
    <dbReference type="NCBI Taxonomy" id="1333996"/>
    <lineage>
        <taxon>Bacteria</taxon>
        <taxon>Pseudomonadati</taxon>
        <taxon>Pseudomonadota</taxon>
        <taxon>Alphaproteobacteria</taxon>
        <taxon>Hyphomicrobiales</taxon>
        <taxon>Nitrobacteraceae</taxon>
        <taxon>Variibacter</taxon>
    </lineage>
</organism>
<dbReference type="RefSeq" id="WP_096355120.1">
    <property type="nucleotide sequence ID" value="NZ_AP014946.1"/>
</dbReference>
<keyword evidence="4" id="KW-1185">Reference proteome</keyword>
<proteinExistence type="predicted"/>
<dbReference type="KEGG" id="vgo:GJW-30_1_02136"/>
<feature type="compositionally biased region" description="Pro residues" evidence="1">
    <location>
        <begin position="334"/>
        <end position="346"/>
    </location>
</feature>
<evidence type="ECO:0008006" key="5">
    <source>
        <dbReference type="Google" id="ProtNLM"/>
    </source>
</evidence>
<feature type="chain" id="PRO_5006615792" description="Cellulose biosynthesis protein BcsN" evidence="2">
    <location>
        <begin position="20"/>
        <end position="384"/>
    </location>
</feature>
<feature type="region of interest" description="Disordered" evidence="1">
    <location>
        <begin position="268"/>
        <end position="384"/>
    </location>
</feature>
<keyword evidence="2" id="KW-0732">Signal</keyword>
<reference evidence="3 4" key="1">
    <citation type="submission" date="2015-08" db="EMBL/GenBank/DDBJ databases">
        <title>Investigation of the bacterial diversity of lava forest soil.</title>
        <authorList>
            <person name="Lee J.S."/>
        </authorList>
    </citation>
    <scope>NUCLEOTIDE SEQUENCE [LARGE SCALE GENOMIC DNA]</scope>
    <source>
        <strain evidence="3 4">GJW-30</strain>
    </source>
</reference>
<evidence type="ECO:0000256" key="1">
    <source>
        <dbReference type="SAM" id="MobiDB-lite"/>
    </source>
</evidence>
<dbReference type="AlphaFoldDB" id="A0A0S3PUM8"/>
<evidence type="ECO:0000313" key="4">
    <source>
        <dbReference type="Proteomes" id="UP000236884"/>
    </source>
</evidence>
<feature type="signal peptide" evidence="2">
    <location>
        <begin position="1"/>
        <end position="19"/>
    </location>
</feature>
<sequence>MIQSLARISFAVTALAALAACSGPVETRARFEAEPTGSTTRYGVLRSVGSEGAFVRMPAGTGIVMEVREVEFTDGVGQQMVYGSAEGNENRLDVGLRTNQPRVGQGPSIPMVRPSEEGIRVELSERFPSVSMQVVARPMRNAYGQYGLAIGRGTGGMRCIYAWQWIDDVGDVKGSRAGLFAKLGAVAGTGGASGAVRFRMCRNGVSVDQLAGSMNGLIISRTAKETANVVTRGDIASTRSLESELTGVPDRAEAPVVVERPVRRRVVRRAPPAEPQEQPYVAPAPRNVPVPPPAASPIPQPTAPNAPPEQPGTRYLGPVPQQQAPRQPTAPSGPRVPAPQVQPPAPQVQNQPRVITPSPIPVRQTLDPSLPAAAYQGPSGRNAQ</sequence>
<dbReference type="Proteomes" id="UP000236884">
    <property type="component" value="Chromosome"/>
</dbReference>
<evidence type="ECO:0000313" key="3">
    <source>
        <dbReference type="EMBL" id="BAT59603.1"/>
    </source>
</evidence>
<dbReference type="InterPro" id="IPR031482">
    <property type="entry name" value="CBP_BcsN"/>
</dbReference>
<feature type="compositionally biased region" description="Pro residues" evidence="1">
    <location>
        <begin position="286"/>
        <end position="310"/>
    </location>
</feature>
<dbReference type="OrthoDB" id="7948789at2"/>